<proteinExistence type="predicted"/>
<keyword evidence="2" id="KW-0472">Membrane</keyword>
<gene>
    <name evidence="3" type="ORF">BT62DRAFT_926024</name>
</gene>
<dbReference type="GeneID" id="66107232"/>
<feature type="transmembrane region" description="Helical" evidence="2">
    <location>
        <begin position="31"/>
        <end position="52"/>
    </location>
</feature>
<dbReference type="OrthoDB" id="2914736at2759"/>
<feature type="transmembrane region" description="Helical" evidence="2">
    <location>
        <begin position="141"/>
        <end position="160"/>
    </location>
</feature>
<keyword evidence="2" id="KW-1133">Transmembrane helix</keyword>
<name>A0A9P7W386_9AGAR</name>
<dbReference type="AlphaFoldDB" id="A0A9P7W386"/>
<dbReference type="RefSeq" id="XP_043045343.1">
    <property type="nucleotide sequence ID" value="XM_043184935.1"/>
</dbReference>
<evidence type="ECO:0000256" key="1">
    <source>
        <dbReference type="SAM" id="MobiDB-lite"/>
    </source>
</evidence>
<organism evidence="3 4">
    <name type="scientific">Guyanagaster necrorhizus</name>
    <dbReference type="NCBI Taxonomy" id="856835"/>
    <lineage>
        <taxon>Eukaryota</taxon>
        <taxon>Fungi</taxon>
        <taxon>Dikarya</taxon>
        <taxon>Basidiomycota</taxon>
        <taxon>Agaricomycotina</taxon>
        <taxon>Agaricomycetes</taxon>
        <taxon>Agaricomycetidae</taxon>
        <taxon>Agaricales</taxon>
        <taxon>Marasmiineae</taxon>
        <taxon>Physalacriaceae</taxon>
        <taxon>Guyanagaster</taxon>
    </lineage>
</organism>
<feature type="transmembrane region" description="Helical" evidence="2">
    <location>
        <begin position="105"/>
        <end position="129"/>
    </location>
</feature>
<protein>
    <submittedName>
        <fullName evidence="3">Uncharacterized protein</fullName>
    </submittedName>
</protein>
<comment type="caution">
    <text evidence="3">The sequence shown here is derived from an EMBL/GenBank/DDBJ whole genome shotgun (WGS) entry which is preliminary data.</text>
</comment>
<keyword evidence="4" id="KW-1185">Reference proteome</keyword>
<keyword evidence="2" id="KW-0812">Transmembrane</keyword>
<feature type="transmembrane region" description="Helical" evidence="2">
    <location>
        <begin position="64"/>
        <end position="85"/>
    </location>
</feature>
<evidence type="ECO:0000313" key="3">
    <source>
        <dbReference type="EMBL" id="KAG7451843.1"/>
    </source>
</evidence>
<accession>A0A9P7W386</accession>
<feature type="transmembrane region" description="Helical" evidence="2">
    <location>
        <begin position="217"/>
        <end position="239"/>
    </location>
</feature>
<evidence type="ECO:0000313" key="4">
    <source>
        <dbReference type="Proteomes" id="UP000812287"/>
    </source>
</evidence>
<evidence type="ECO:0000256" key="2">
    <source>
        <dbReference type="SAM" id="Phobius"/>
    </source>
</evidence>
<sequence length="380" mass="42066">MTIQTNIPRDLSDPDRTAIFQNLDTDLNSRILYSLLNGIYTGIVAVTLWNIFMDKSRAVGRAMVVLIILLYIVTTVDFALIMSNINSVFVDHGQSFRTENVFYESPGVSAIISTGVASTLCTILADSTMIWRCWTVWGQRWLIILLPALFLVCAVVFKLLGDYEDFTVSNSYILGFVLYSSFLLATNFLCTFLIVYRIITVARVGGGGSGVRAYRRIIEVLVESYALYSMSLVLYVAFYARDAYFGPYFDILAAIARGIAPTILVGRVAAGHARPDDSWQGSAVLGSLRFGTRLRGQNSTMSGDVEAERERHDKYGHRSVAESQENIDISSEDVIGNNSPEVELERPADSHLNNENGIRGDAQQDSPEGNLSGIFIVSRD</sequence>
<feature type="transmembrane region" description="Helical" evidence="2">
    <location>
        <begin position="172"/>
        <end position="196"/>
    </location>
</feature>
<reference evidence="3" key="1">
    <citation type="submission" date="2020-11" db="EMBL/GenBank/DDBJ databases">
        <title>Adaptations for nitrogen fixation in a non-lichenized fungal sporocarp promotes dispersal by wood-feeding termites.</title>
        <authorList>
            <consortium name="DOE Joint Genome Institute"/>
            <person name="Koch R.A."/>
            <person name="Yoon G."/>
            <person name="Arayal U."/>
            <person name="Lail K."/>
            <person name="Amirebrahimi M."/>
            <person name="Labutti K."/>
            <person name="Lipzen A."/>
            <person name="Riley R."/>
            <person name="Barry K."/>
            <person name="Henrissat B."/>
            <person name="Grigoriev I.V."/>
            <person name="Herr J.R."/>
            <person name="Aime M.C."/>
        </authorList>
    </citation>
    <scope>NUCLEOTIDE SEQUENCE</scope>
    <source>
        <strain evidence="3">MCA 3950</strain>
    </source>
</reference>
<dbReference type="Proteomes" id="UP000812287">
    <property type="component" value="Unassembled WGS sequence"/>
</dbReference>
<dbReference type="EMBL" id="MU250524">
    <property type="protein sequence ID" value="KAG7451843.1"/>
    <property type="molecule type" value="Genomic_DNA"/>
</dbReference>
<feature type="region of interest" description="Disordered" evidence="1">
    <location>
        <begin position="342"/>
        <end position="380"/>
    </location>
</feature>